<evidence type="ECO:0000313" key="1">
    <source>
        <dbReference type="EMBL" id="MBD2568649.1"/>
    </source>
</evidence>
<gene>
    <name evidence="1" type="ORF">H6G59_12190</name>
</gene>
<evidence type="ECO:0000313" key="2">
    <source>
        <dbReference type="Proteomes" id="UP000640531"/>
    </source>
</evidence>
<accession>A0ABR8FFV4</accession>
<evidence type="ECO:0008006" key="3">
    <source>
        <dbReference type="Google" id="ProtNLM"/>
    </source>
</evidence>
<keyword evidence="2" id="KW-1185">Reference proteome</keyword>
<protein>
    <recommendedName>
        <fullName evidence="3">C2H2-type domain-containing protein</fullName>
    </recommendedName>
</protein>
<proteinExistence type="predicted"/>
<reference evidence="1 2" key="1">
    <citation type="journal article" date="2020" name="ISME J.">
        <title>Comparative genomics reveals insights into cyanobacterial evolution and habitat adaptation.</title>
        <authorList>
            <person name="Chen M.Y."/>
            <person name="Teng W.K."/>
            <person name="Zhao L."/>
            <person name="Hu C.X."/>
            <person name="Zhou Y.K."/>
            <person name="Han B.P."/>
            <person name="Song L.R."/>
            <person name="Shu W.S."/>
        </authorList>
    </citation>
    <scope>NUCLEOTIDE SEQUENCE [LARGE SCALE GENOMIC DNA]</scope>
    <source>
        <strain evidence="1 2">FACHB-196</strain>
    </source>
</reference>
<sequence length="235" mass="27193">MPGYNHFPSCSCGWCIGGGSNGNRLQSINLSKSTNSLSTGLSVAQITGSKTYQTECWWCGELVYYHTNGYGDHVLFDSLGYPWQIHKCWREYWQGQKEKNVRNFKIQSHILFKKENKGITAFEDFNYIQQKHLILAGIINQINIKYELATEENVASKMGITIALFRQEYKHHYNLYRENGITQIRLEHTPIYPVSIPNHSNERKKKQTTVCPHCKSTVSVKNLEKHIKKVHKLNV</sequence>
<organism evidence="1 2">
    <name type="scientific">Anabaena lutea FACHB-196</name>
    <dbReference type="NCBI Taxonomy" id="2692881"/>
    <lineage>
        <taxon>Bacteria</taxon>
        <taxon>Bacillati</taxon>
        <taxon>Cyanobacteriota</taxon>
        <taxon>Cyanophyceae</taxon>
        <taxon>Nostocales</taxon>
        <taxon>Nostocaceae</taxon>
        <taxon>Anabaena</taxon>
    </lineage>
</organism>
<name>A0ABR8FFV4_9NOST</name>
<dbReference type="RefSeq" id="WP_190714778.1">
    <property type="nucleotide sequence ID" value="NZ_JACJST010000009.1"/>
</dbReference>
<comment type="caution">
    <text evidence="1">The sequence shown here is derived from an EMBL/GenBank/DDBJ whole genome shotgun (WGS) entry which is preliminary data.</text>
</comment>
<dbReference type="Proteomes" id="UP000640531">
    <property type="component" value="Unassembled WGS sequence"/>
</dbReference>
<dbReference type="EMBL" id="JACJST010000009">
    <property type="protein sequence ID" value="MBD2568649.1"/>
    <property type="molecule type" value="Genomic_DNA"/>
</dbReference>